<protein>
    <submittedName>
        <fullName evidence="1">Uncharacterized protein</fullName>
    </submittedName>
</protein>
<name>A0A8S5VBH1_9CAUD</name>
<organism evidence="1">
    <name type="scientific">Myoviridae sp. ctbEa13</name>
    <dbReference type="NCBI Taxonomy" id="2825136"/>
    <lineage>
        <taxon>Viruses</taxon>
        <taxon>Duplodnaviria</taxon>
        <taxon>Heunggongvirae</taxon>
        <taxon>Uroviricota</taxon>
        <taxon>Caudoviricetes</taxon>
    </lineage>
</organism>
<accession>A0A8S5VBH1</accession>
<dbReference type="EMBL" id="BK016237">
    <property type="protein sequence ID" value="DAG04076.1"/>
    <property type="molecule type" value="Genomic_DNA"/>
</dbReference>
<reference evidence="1" key="1">
    <citation type="journal article" date="2021" name="Proc. Natl. Acad. Sci. U.S.A.">
        <title>A Catalog of Tens of Thousands of Viruses from Human Metagenomes Reveals Hidden Associations with Chronic Diseases.</title>
        <authorList>
            <person name="Tisza M.J."/>
            <person name="Buck C.B."/>
        </authorList>
    </citation>
    <scope>NUCLEOTIDE SEQUENCE</scope>
    <source>
        <strain evidence="1">CtbEa13</strain>
    </source>
</reference>
<proteinExistence type="predicted"/>
<sequence length="33" mass="3962">MDLKEYDIWDALDLYEICLVSMYNKSTTMEAKK</sequence>
<evidence type="ECO:0000313" key="1">
    <source>
        <dbReference type="EMBL" id="DAG04076.1"/>
    </source>
</evidence>